<accession>A0A813K5Y2</accession>
<dbReference type="SMART" id="SM00450">
    <property type="entry name" value="RHOD"/>
    <property type="match status" value="1"/>
</dbReference>
<name>A0A813K5Y2_POLGL</name>
<reference evidence="3" key="1">
    <citation type="submission" date="2021-02" db="EMBL/GenBank/DDBJ databases">
        <authorList>
            <person name="Dougan E. K."/>
            <person name="Rhodes N."/>
            <person name="Thang M."/>
            <person name="Chan C."/>
        </authorList>
    </citation>
    <scope>NUCLEOTIDE SEQUENCE</scope>
</reference>
<protein>
    <recommendedName>
        <fullName evidence="1">Rhodanese domain-containing protein</fullName>
    </recommendedName>
</protein>
<proteinExistence type="predicted"/>
<dbReference type="Proteomes" id="UP000626109">
    <property type="component" value="Unassembled WGS sequence"/>
</dbReference>
<organism evidence="3 4">
    <name type="scientific">Polarella glacialis</name>
    <name type="common">Dinoflagellate</name>
    <dbReference type="NCBI Taxonomy" id="89957"/>
    <lineage>
        <taxon>Eukaryota</taxon>
        <taxon>Sar</taxon>
        <taxon>Alveolata</taxon>
        <taxon>Dinophyceae</taxon>
        <taxon>Suessiales</taxon>
        <taxon>Suessiaceae</taxon>
        <taxon>Polarella</taxon>
    </lineage>
</organism>
<dbReference type="InterPro" id="IPR036873">
    <property type="entry name" value="Rhodanese-like_dom_sf"/>
</dbReference>
<dbReference type="Gene3D" id="3.40.250.10">
    <property type="entry name" value="Rhodanese-like domain"/>
    <property type="match status" value="1"/>
</dbReference>
<evidence type="ECO:0000313" key="5">
    <source>
        <dbReference type="Proteomes" id="UP000654075"/>
    </source>
</evidence>
<dbReference type="InterPro" id="IPR001763">
    <property type="entry name" value="Rhodanese-like_dom"/>
</dbReference>
<evidence type="ECO:0000313" key="3">
    <source>
        <dbReference type="EMBL" id="CAE8694856.1"/>
    </source>
</evidence>
<feature type="domain" description="Rhodanese" evidence="1">
    <location>
        <begin position="25"/>
        <end position="137"/>
    </location>
</feature>
<dbReference type="EMBL" id="CAJNNW010028149">
    <property type="protein sequence ID" value="CAE8694856.1"/>
    <property type="molecule type" value="Genomic_DNA"/>
</dbReference>
<gene>
    <name evidence="2" type="ORF">PGLA1383_LOCUS57314</name>
    <name evidence="3" type="ORF">PGLA2088_LOCUS29066</name>
</gene>
<keyword evidence="5" id="KW-1185">Reference proteome</keyword>
<dbReference type="AlphaFoldDB" id="A0A813K5Y2"/>
<comment type="caution">
    <text evidence="3">The sequence shown here is derived from an EMBL/GenBank/DDBJ whole genome shotgun (WGS) entry which is preliminary data.</text>
</comment>
<sequence>MGYGVADTGVDFEFLAPKEAHALLKSDKAVFVDSRDPEDFKMSRIQTSYSLPANDIMFRPEKLDKSLAPKCKELSENGKIVVVLSDAGISGMQNRGHVSRCRHVAQYLHELGVDKDCIRRLQGGLNAWKIADLDGILGDRRRYYAGVVMSADDTRGAETEMPPMPPMPPTDELPSAALVPAVPEAAVAAVNEQVPPAVTSPTAYRVLRGEVFKKAAPDAEKIFKLQRANDSIVRTTGGLFIGASGGRWAELDVSAGEKKGWVYVEGPGLGPCTKKIHMQFLAA</sequence>
<dbReference type="PROSITE" id="PS50206">
    <property type="entry name" value="RHODANESE_3"/>
    <property type="match status" value="1"/>
</dbReference>
<dbReference type="CDD" id="cd00158">
    <property type="entry name" value="RHOD"/>
    <property type="match status" value="1"/>
</dbReference>
<dbReference type="SUPFAM" id="SSF52821">
    <property type="entry name" value="Rhodanese/Cell cycle control phosphatase"/>
    <property type="match status" value="1"/>
</dbReference>
<dbReference type="OrthoDB" id="435155at2759"/>
<evidence type="ECO:0000313" key="2">
    <source>
        <dbReference type="EMBL" id="CAE8642908.1"/>
    </source>
</evidence>
<evidence type="ECO:0000259" key="1">
    <source>
        <dbReference type="PROSITE" id="PS50206"/>
    </source>
</evidence>
<dbReference type="Proteomes" id="UP000654075">
    <property type="component" value="Unassembled WGS sequence"/>
</dbReference>
<evidence type="ECO:0000313" key="4">
    <source>
        <dbReference type="Proteomes" id="UP000626109"/>
    </source>
</evidence>
<dbReference type="Pfam" id="PF00581">
    <property type="entry name" value="Rhodanese"/>
    <property type="match status" value="1"/>
</dbReference>
<dbReference type="EMBL" id="CAJNNV010033225">
    <property type="protein sequence ID" value="CAE8642908.1"/>
    <property type="molecule type" value="Genomic_DNA"/>
</dbReference>